<evidence type="ECO:0000259" key="4">
    <source>
        <dbReference type="PROSITE" id="PS51898"/>
    </source>
</evidence>
<reference evidence="5 6" key="1">
    <citation type="submission" date="2018-11" db="EMBL/GenBank/DDBJ databases">
        <title>Aureibaculum marinum gen. nov., sp. nov., a member of the family Flavobacteriaceae isolated from the Bohai Sea.</title>
        <authorList>
            <person name="Ji X."/>
        </authorList>
    </citation>
    <scope>NUCLEOTIDE SEQUENCE [LARGE SCALE GENOMIC DNA]</scope>
    <source>
        <strain evidence="5 6">BH-SD17</strain>
    </source>
</reference>
<dbReference type="InterPro" id="IPR010998">
    <property type="entry name" value="Integrase_recombinase_N"/>
</dbReference>
<dbReference type="PANTHER" id="PTHR30349:SF64">
    <property type="entry name" value="PROPHAGE INTEGRASE INTD-RELATED"/>
    <property type="match status" value="1"/>
</dbReference>
<dbReference type="InterPro" id="IPR050090">
    <property type="entry name" value="Tyrosine_recombinase_XerCD"/>
</dbReference>
<name>A0A3N4NBM6_9FLAO</name>
<organism evidence="5 6">
    <name type="scientific">Aureibaculum marinum</name>
    <dbReference type="NCBI Taxonomy" id="2487930"/>
    <lineage>
        <taxon>Bacteria</taxon>
        <taxon>Pseudomonadati</taxon>
        <taxon>Bacteroidota</taxon>
        <taxon>Flavobacteriia</taxon>
        <taxon>Flavobacteriales</taxon>
        <taxon>Flavobacteriaceae</taxon>
        <taxon>Aureibaculum</taxon>
    </lineage>
</organism>
<protein>
    <recommendedName>
        <fullName evidence="4">Tyr recombinase domain-containing protein</fullName>
    </recommendedName>
</protein>
<dbReference type="RefSeq" id="WP_123899172.1">
    <property type="nucleotide sequence ID" value="NZ_RPFJ01000067.1"/>
</dbReference>
<dbReference type="PANTHER" id="PTHR30349">
    <property type="entry name" value="PHAGE INTEGRASE-RELATED"/>
    <property type="match status" value="1"/>
</dbReference>
<dbReference type="Gene3D" id="1.10.443.10">
    <property type="entry name" value="Intergrase catalytic core"/>
    <property type="match status" value="1"/>
</dbReference>
<dbReference type="EMBL" id="RPFJ01000067">
    <property type="protein sequence ID" value="RPD91617.1"/>
    <property type="molecule type" value="Genomic_DNA"/>
</dbReference>
<dbReference type="GO" id="GO:0015074">
    <property type="term" value="P:DNA integration"/>
    <property type="evidence" value="ECO:0007669"/>
    <property type="project" value="InterPro"/>
</dbReference>
<dbReference type="GO" id="GO:0003677">
    <property type="term" value="F:DNA binding"/>
    <property type="evidence" value="ECO:0007669"/>
    <property type="project" value="UniProtKB-KW"/>
</dbReference>
<sequence>MATLKFELRKNKGNTGSIYIRYTFGTGNAKRIRYSTGLKIVNYKNWNLKTQTVKNVTEEINKVNINNKLNETRTFLEGLYSDLTINRKLEVTPQLLKNELDIFFKKKKRAEKNDRYLEFLPFFDWYIKNYSINPLPTTKKPLTKGTAKTYRNTYNILKKYSANIYNLNYERITLDFYDDFLKYLYSQNYSTNYIGTQIKILKTILNASFEKGFHNNTDFKKRYFSKPHEIVNNIYLNENELLDIYNVDLKDYEPIKINKSLKLTKQILENARDIFLIGANTGLRVSDLNKLNDKNIITINGNKYINITTSKTGARLTIPINPMVNAILNKRNGTPPPKMPNQHINYAIKKIGELANINSIETKTVTKGGKKETLKFFKYDLISSHTARRSFCTNAYKSGMPTIDIMAISGHKTEKVFYNYIKVNDIERAEKIKMNKFFTNNNLKLA</sequence>
<dbReference type="Proteomes" id="UP000270856">
    <property type="component" value="Unassembled WGS sequence"/>
</dbReference>
<dbReference type="Pfam" id="PF00589">
    <property type="entry name" value="Phage_integrase"/>
    <property type="match status" value="1"/>
</dbReference>
<dbReference type="GO" id="GO:0006310">
    <property type="term" value="P:DNA recombination"/>
    <property type="evidence" value="ECO:0007669"/>
    <property type="project" value="UniProtKB-KW"/>
</dbReference>
<feature type="domain" description="Tyr recombinase" evidence="4">
    <location>
        <begin position="240"/>
        <end position="434"/>
    </location>
</feature>
<keyword evidence="3" id="KW-0233">DNA recombination</keyword>
<evidence type="ECO:0000256" key="1">
    <source>
        <dbReference type="ARBA" id="ARBA00008857"/>
    </source>
</evidence>
<comment type="caution">
    <text evidence="5">The sequence shown here is derived from an EMBL/GenBank/DDBJ whole genome shotgun (WGS) entry which is preliminary data.</text>
</comment>
<evidence type="ECO:0000256" key="3">
    <source>
        <dbReference type="ARBA" id="ARBA00023172"/>
    </source>
</evidence>
<accession>A0A3N4NBM6</accession>
<dbReference type="Gene3D" id="1.10.150.130">
    <property type="match status" value="1"/>
</dbReference>
<evidence type="ECO:0000313" key="5">
    <source>
        <dbReference type="EMBL" id="RPD91617.1"/>
    </source>
</evidence>
<keyword evidence="6" id="KW-1185">Reference proteome</keyword>
<dbReference type="PROSITE" id="PS51898">
    <property type="entry name" value="TYR_RECOMBINASE"/>
    <property type="match status" value="1"/>
</dbReference>
<dbReference type="InterPro" id="IPR011010">
    <property type="entry name" value="DNA_brk_join_enz"/>
</dbReference>
<dbReference type="InterPro" id="IPR025269">
    <property type="entry name" value="SAM-like_dom"/>
</dbReference>
<keyword evidence="2" id="KW-0238">DNA-binding</keyword>
<proteinExistence type="inferred from homology"/>
<evidence type="ECO:0000256" key="2">
    <source>
        <dbReference type="ARBA" id="ARBA00023125"/>
    </source>
</evidence>
<gene>
    <name evidence="5" type="ORF">EGM88_14710</name>
</gene>
<dbReference type="InterPro" id="IPR002104">
    <property type="entry name" value="Integrase_catalytic"/>
</dbReference>
<dbReference type="Pfam" id="PF13102">
    <property type="entry name" value="Phage_int_SAM_5"/>
    <property type="match status" value="1"/>
</dbReference>
<dbReference type="SUPFAM" id="SSF56349">
    <property type="entry name" value="DNA breaking-rejoining enzymes"/>
    <property type="match status" value="1"/>
</dbReference>
<dbReference type="OrthoDB" id="892893at2"/>
<comment type="similarity">
    <text evidence="1">Belongs to the 'phage' integrase family.</text>
</comment>
<dbReference type="InterPro" id="IPR013762">
    <property type="entry name" value="Integrase-like_cat_sf"/>
</dbReference>
<evidence type="ECO:0000313" key="6">
    <source>
        <dbReference type="Proteomes" id="UP000270856"/>
    </source>
</evidence>
<dbReference type="AlphaFoldDB" id="A0A3N4NBM6"/>